<proteinExistence type="predicted"/>
<feature type="domain" description="CHAT" evidence="1">
    <location>
        <begin position="220"/>
        <end position="364"/>
    </location>
</feature>
<dbReference type="STRING" id="128403.WA1_02515"/>
<evidence type="ECO:0000259" key="1">
    <source>
        <dbReference type="Pfam" id="PF12770"/>
    </source>
</evidence>
<dbReference type="AlphaFoldDB" id="A0A139XH68"/>
<dbReference type="Pfam" id="PF12770">
    <property type="entry name" value="CHAT"/>
    <property type="match status" value="1"/>
</dbReference>
<accession>A0A139XH68</accession>
<dbReference type="EMBL" id="ANNX02000012">
    <property type="protein sequence ID" value="KYC44036.1"/>
    <property type="molecule type" value="Genomic_DNA"/>
</dbReference>
<sequence length="395" mass="45162">MSGISSAVRHQTMASFLPILVRTESYNIDWHQFKKSATDEELLTFTNKVLDSFWRLEKAINQAKSIKLDAEICQKEMKELAKWGLAAYRRFFEDERSRQIIEGRCKMMGSETPAPTFISERVLFPWEVLYAGDNYQEANPAMFWGLRYTPARILTPDKDISRFLAERTTPLDMMFCLHHRLREAHQNEWLQIQKLIRTLQNSRCSLLSAVGKLTGIESGENLLDYLIEANHNILHFACHCLSEQLEVDTLLFSMIKDEGQEGEPLVIQLGTIAFILVKEDKQFQCQPLVFLNACQSAGGTDALRKTFNLPQMFIKRGAEAVIATACPVPDRFAAAFAQQFYTFFIEKQMTIGEALQATRKYFIEEYNNPLGLAYGLYSPAYYRLTQPLATVGVAT</sequence>
<organism evidence="2 3">
    <name type="scientific">Scytonema hofmannii PCC 7110</name>
    <dbReference type="NCBI Taxonomy" id="128403"/>
    <lineage>
        <taxon>Bacteria</taxon>
        <taxon>Bacillati</taxon>
        <taxon>Cyanobacteriota</taxon>
        <taxon>Cyanophyceae</taxon>
        <taxon>Nostocales</taxon>
        <taxon>Scytonemataceae</taxon>
        <taxon>Scytonema</taxon>
    </lineage>
</organism>
<protein>
    <recommendedName>
        <fullName evidence="1">CHAT domain-containing protein</fullName>
    </recommendedName>
</protein>
<reference evidence="2 3" key="1">
    <citation type="journal article" date="2013" name="Genome Biol. Evol.">
        <title>Genomes of Stigonematalean cyanobacteria (subsection V) and the evolution of oxygenic photosynthesis from prokaryotes to plastids.</title>
        <authorList>
            <person name="Dagan T."/>
            <person name="Roettger M."/>
            <person name="Stucken K."/>
            <person name="Landan G."/>
            <person name="Koch R."/>
            <person name="Major P."/>
            <person name="Gould S.B."/>
            <person name="Goremykin V.V."/>
            <person name="Rippka R."/>
            <person name="Tandeau de Marsac N."/>
            <person name="Gugger M."/>
            <person name="Lockhart P.J."/>
            <person name="Allen J.F."/>
            <person name="Brune I."/>
            <person name="Maus I."/>
            <person name="Puhler A."/>
            <person name="Martin W.F."/>
        </authorList>
    </citation>
    <scope>NUCLEOTIDE SEQUENCE [LARGE SCALE GENOMIC DNA]</scope>
    <source>
        <strain evidence="2 3">PCC 7110</strain>
    </source>
</reference>
<name>A0A139XH68_9CYAN</name>
<evidence type="ECO:0000313" key="2">
    <source>
        <dbReference type="EMBL" id="KYC44036.1"/>
    </source>
</evidence>
<keyword evidence="3" id="KW-1185">Reference proteome</keyword>
<dbReference type="RefSeq" id="WP_017741331.1">
    <property type="nucleotide sequence ID" value="NZ_KQ976354.1"/>
</dbReference>
<evidence type="ECO:0000313" key="3">
    <source>
        <dbReference type="Proteomes" id="UP000076925"/>
    </source>
</evidence>
<dbReference type="InterPro" id="IPR024983">
    <property type="entry name" value="CHAT_dom"/>
</dbReference>
<dbReference type="OrthoDB" id="503013at2"/>
<gene>
    <name evidence="2" type="ORF">WA1_02515</name>
</gene>
<dbReference type="Proteomes" id="UP000076925">
    <property type="component" value="Unassembled WGS sequence"/>
</dbReference>
<comment type="caution">
    <text evidence="2">The sequence shown here is derived from an EMBL/GenBank/DDBJ whole genome shotgun (WGS) entry which is preliminary data.</text>
</comment>